<keyword evidence="3" id="KW-1185">Reference proteome</keyword>
<accession>A0A9P5LA82</accession>
<dbReference type="OrthoDB" id="5081908at2759"/>
<organism evidence="2 3">
    <name type="scientific">Cylindrodendrum hubeiense</name>
    <dbReference type="NCBI Taxonomy" id="595255"/>
    <lineage>
        <taxon>Eukaryota</taxon>
        <taxon>Fungi</taxon>
        <taxon>Dikarya</taxon>
        <taxon>Ascomycota</taxon>
        <taxon>Pezizomycotina</taxon>
        <taxon>Sordariomycetes</taxon>
        <taxon>Hypocreomycetidae</taxon>
        <taxon>Hypocreales</taxon>
        <taxon>Nectriaceae</taxon>
        <taxon>Cylindrodendrum</taxon>
    </lineage>
</organism>
<feature type="compositionally biased region" description="Polar residues" evidence="1">
    <location>
        <begin position="190"/>
        <end position="200"/>
    </location>
</feature>
<feature type="compositionally biased region" description="Polar residues" evidence="1">
    <location>
        <begin position="129"/>
        <end position="159"/>
    </location>
</feature>
<evidence type="ECO:0000313" key="2">
    <source>
        <dbReference type="EMBL" id="KAF7552780.1"/>
    </source>
</evidence>
<sequence length="385" mass="43846">MTSEPPRQKPPRRRSCIGLLQDPEEIRAQEAWAIENILPEARNDPNLYQRIVKKLRETGVGRCQKWGQYQLTNRFYQWAEFAPDEERPTMEFFLTILAAHGALARSRNDKFFHETKRRGLIEWAREQLQPKTPTVTKEQHHSNTSSTKSPSTRVSQESRGSVHPSIKQSETTPEQHSKRSIQKSVMVPSIQDSRQLTSPFPSAPSLKRKMPSHFEQDACQEPKVAYTHYKPHRVPVPTRDVATQTDKTDELVNARTQEMIDNIVGAVTTTFTDALARQTGTLTAYLPAAVRQAFQQDVADEVSRQQPRVIRPVEMEMAVARPNYPTYASARAQSQVYDVVDCQYEDVQTVGGRGRGLATFVATGVDRVLGVEAFRFTRGPEQRRF</sequence>
<reference evidence="2" key="1">
    <citation type="submission" date="2020-03" db="EMBL/GenBank/DDBJ databases">
        <title>Draft Genome Sequence of Cylindrodendrum hubeiense.</title>
        <authorList>
            <person name="Buettner E."/>
            <person name="Kellner H."/>
        </authorList>
    </citation>
    <scope>NUCLEOTIDE SEQUENCE</scope>
    <source>
        <strain evidence="2">IHI 201604</strain>
    </source>
</reference>
<dbReference type="AlphaFoldDB" id="A0A9P5LA82"/>
<name>A0A9P5LA82_9HYPO</name>
<dbReference type="Proteomes" id="UP000722485">
    <property type="component" value="Unassembled WGS sequence"/>
</dbReference>
<evidence type="ECO:0000256" key="1">
    <source>
        <dbReference type="SAM" id="MobiDB-lite"/>
    </source>
</evidence>
<proteinExistence type="predicted"/>
<evidence type="ECO:0000313" key="3">
    <source>
        <dbReference type="Proteomes" id="UP000722485"/>
    </source>
</evidence>
<comment type="caution">
    <text evidence="2">The sequence shown here is derived from an EMBL/GenBank/DDBJ whole genome shotgun (WGS) entry which is preliminary data.</text>
</comment>
<dbReference type="EMBL" id="JAANBB010000055">
    <property type="protein sequence ID" value="KAF7552780.1"/>
    <property type="molecule type" value="Genomic_DNA"/>
</dbReference>
<protein>
    <submittedName>
        <fullName evidence="2">Uncharacterized protein</fullName>
    </submittedName>
</protein>
<feature type="region of interest" description="Disordered" evidence="1">
    <location>
        <begin position="123"/>
        <end position="208"/>
    </location>
</feature>
<gene>
    <name evidence="2" type="ORF">G7Z17_g4071</name>
</gene>